<evidence type="ECO:0000313" key="3">
    <source>
        <dbReference type="Proteomes" id="UP000569914"/>
    </source>
</evidence>
<accession>A0A7Y9LE87</accession>
<comment type="caution">
    <text evidence="2">The sequence shown here is derived from an EMBL/GenBank/DDBJ whole genome shotgun (WGS) entry which is preliminary data.</text>
</comment>
<evidence type="ECO:0000313" key="2">
    <source>
        <dbReference type="EMBL" id="NYE74687.1"/>
    </source>
</evidence>
<gene>
    <name evidence="2" type="ORF">BKA15_006016</name>
</gene>
<organism evidence="2 3">
    <name type="scientific">Microlunatus parietis</name>
    <dbReference type="NCBI Taxonomy" id="682979"/>
    <lineage>
        <taxon>Bacteria</taxon>
        <taxon>Bacillati</taxon>
        <taxon>Actinomycetota</taxon>
        <taxon>Actinomycetes</taxon>
        <taxon>Propionibacteriales</taxon>
        <taxon>Propionibacteriaceae</taxon>
        <taxon>Microlunatus</taxon>
    </lineage>
</organism>
<evidence type="ECO:0008006" key="4">
    <source>
        <dbReference type="Google" id="ProtNLM"/>
    </source>
</evidence>
<evidence type="ECO:0000256" key="1">
    <source>
        <dbReference type="SAM" id="MobiDB-lite"/>
    </source>
</evidence>
<reference evidence="2 3" key="1">
    <citation type="submission" date="2020-07" db="EMBL/GenBank/DDBJ databases">
        <title>Sequencing the genomes of 1000 actinobacteria strains.</title>
        <authorList>
            <person name="Klenk H.-P."/>
        </authorList>
    </citation>
    <scope>NUCLEOTIDE SEQUENCE [LARGE SCALE GENOMIC DNA]</scope>
    <source>
        <strain evidence="2 3">DSM 22083</strain>
    </source>
</reference>
<dbReference type="EMBL" id="JACCBU010000001">
    <property type="protein sequence ID" value="NYE74687.1"/>
    <property type="molecule type" value="Genomic_DNA"/>
</dbReference>
<proteinExistence type="predicted"/>
<sequence length="843" mass="91665">MANRNQRRGATLNQLSTKPTYYTTLGPTYPGGRCRSSMDGSVWLYRSVPLKPVVDARDDKAAMDAMTPLFRAYVELAGLVDASSNRRYTARSSYRRTHALLLNIQENFHLPWTHPLGAYLNKGFGEEPIDNRLLLFGVQLNDKVGGGGGFRDRIDSLAAFFKDGLIPLADFDEDYARVDAALARCGLIVPRPEQLKLADAYWNLGETPATPRLNHLEHMHVFHSPDSMRIAEIVGTENCEALEAVPGQSAVTYASVTEFDFDFDSPTDPVAHWVSTVIDEGAIAVSVRGLVEPAKMTRNQLRTQRKRFIRDIEDRRKQGQLSRSEQDEMLMKLGQVEDHYGKGGANPSLIDASALVAFSGIKSLDTFNSASNPIRLAPMTLLQPGAMAETWLCSNVRANPKLHDIPVQVIAASGMTSLSFVGDKDGALVGFTERDRQPAWLSPKAASAKDKLPLFLCAASTGSGKTMLLLNLADQWARGGESGVIIDPKQGSDHSAVVEACGGQTIRLDDIRSADGIFDPIRFSASTEVGVELASSMLLSINVWGDSSAKARVEQPLGEALRYGVEQGATCIGEALAIADRELDHLPEDMIRRVLSEARNSATFSALCGTDPQSQALTVAEGITLIMVGDNHLNVPLAGQAPDGLGQRTALALVRMMVFGSAAALRSRGGGFVSLDEAWMFLGAGAAEVERLGRLARSQRVLPLLFTQRVTDALEAGLKGYISRLAIGPLEDEDEAIAACRIAGLNPDRYKARIMLPGTLGGDSHTGEQPNWDSMHALKSPRNSQVLRGSIFIYQDLDSRAVPTEIRLTDEFHRLASTNPEDVEARKRERAETLGQGSERLFA</sequence>
<dbReference type="AlphaFoldDB" id="A0A7Y9LE87"/>
<feature type="compositionally biased region" description="Basic and acidic residues" evidence="1">
    <location>
        <begin position="823"/>
        <end position="832"/>
    </location>
</feature>
<dbReference type="Pfam" id="PF12846">
    <property type="entry name" value="AAA_10"/>
    <property type="match status" value="1"/>
</dbReference>
<dbReference type="Gene3D" id="3.40.50.300">
    <property type="entry name" value="P-loop containing nucleotide triphosphate hydrolases"/>
    <property type="match status" value="1"/>
</dbReference>
<name>A0A7Y9LE87_9ACTN</name>
<feature type="region of interest" description="Disordered" evidence="1">
    <location>
        <begin position="819"/>
        <end position="843"/>
    </location>
</feature>
<dbReference type="InterPro" id="IPR027417">
    <property type="entry name" value="P-loop_NTPase"/>
</dbReference>
<dbReference type="Proteomes" id="UP000569914">
    <property type="component" value="Unassembled WGS sequence"/>
</dbReference>
<protein>
    <recommendedName>
        <fullName evidence="4">AAA-like domain-containing protein</fullName>
    </recommendedName>
</protein>
<dbReference type="SUPFAM" id="SSF52540">
    <property type="entry name" value="P-loop containing nucleoside triphosphate hydrolases"/>
    <property type="match status" value="1"/>
</dbReference>
<dbReference type="RefSeq" id="WP_179757179.1">
    <property type="nucleotide sequence ID" value="NZ_JACCBU010000001.1"/>
</dbReference>
<keyword evidence="3" id="KW-1185">Reference proteome</keyword>